<comment type="pathway">
    <text evidence="7">tRNA modification; N(7)-methylguanine-tRNA biosynthesis.</text>
</comment>
<evidence type="ECO:0000256" key="2">
    <source>
        <dbReference type="ARBA" id="ARBA00003015"/>
    </source>
</evidence>
<proteinExistence type="inferred from homology"/>
<dbReference type="EC" id="2.1.1.33" evidence="7"/>
<evidence type="ECO:0000256" key="5">
    <source>
        <dbReference type="ARBA" id="ARBA00022691"/>
    </source>
</evidence>
<sequence length="310" mass="34229">MPEQPDATESQPEPADHAGTGKSSASSRAKFRVRSFSMRGHNRMSRDFDEVLEQHGPRYLIDFPAGPTIATIAADARIDLRAEFGREAPLVVEIGPGNGEQLTHAAQQHPDWNFLAFEAWHPGAARCVGNFARAGVDNVRVIEADAAQALPIVFGLEVAQADEDVQGGYGVGVDGTGRTTGRRDPAHPNSANPLAHEVWTFFPDPWRKARHHKRRLVNELFAATIAGVLEPGGTWRLATDWENYAWQMRDVIEASEFFTNPHLGERPDAADREPERGGFAPRYEGRLLTHFEERGELAGRPPHDIVGVRV</sequence>
<feature type="binding site" evidence="7">
    <location>
        <position position="208"/>
    </location>
    <ligand>
        <name>substrate</name>
    </ligand>
</feature>
<name>A0ABY4MWI5_9MICO</name>
<keyword evidence="5 7" id="KW-0949">S-adenosyl-L-methionine</keyword>
<dbReference type="InterPro" id="IPR055361">
    <property type="entry name" value="tRNA_methyltr_TrmB_bact"/>
</dbReference>
<dbReference type="InterPro" id="IPR003358">
    <property type="entry name" value="tRNA_(Gua-N-7)_MeTrfase_Trmb"/>
</dbReference>
<evidence type="ECO:0000256" key="8">
    <source>
        <dbReference type="SAM" id="MobiDB-lite"/>
    </source>
</evidence>
<keyword evidence="4 7" id="KW-0808">Transferase</keyword>
<comment type="catalytic activity">
    <reaction evidence="1 7">
        <text>guanosine(46) in tRNA + S-adenosyl-L-methionine = N(7)-methylguanosine(46) in tRNA + S-adenosyl-L-homocysteine</text>
        <dbReference type="Rhea" id="RHEA:42708"/>
        <dbReference type="Rhea" id="RHEA-COMP:10188"/>
        <dbReference type="Rhea" id="RHEA-COMP:10189"/>
        <dbReference type="ChEBI" id="CHEBI:57856"/>
        <dbReference type="ChEBI" id="CHEBI:59789"/>
        <dbReference type="ChEBI" id="CHEBI:74269"/>
        <dbReference type="ChEBI" id="CHEBI:74480"/>
        <dbReference type="EC" id="2.1.1.33"/>
    </reaction>
</comment>
<feature type="region of interest" description="Disordered" evidence="8">
    <location>
        <begin position="1"/>
        <end position="29"/>
    </location>
</feature>
<dbReference type="InterPro" id="IPR029063">
    <property type="entry name" value="SAM-dependent_MTases_sf"/>
</dbReference>
<dbReference type="HAMAP" id="MF_01057">
    <property type="entry name" value="tRNA_methyltr_TrmB"/>
    <property type="match status" value="1"/>
</dbReference>
<dbReference type="PANTHER" id="PTHR23417:SF14">
    <property type="entry name" value="PENTACOTRIPEPTIDE-REPEAT REGION OF PRORP DOMAIN-CONTAINING PROTEIN"/>
    <property type="match status" value="1"/>
</dbReference>
<feature type="binding site" evidence="7">
    <location>
        <position position="118"/>
    </location>
    <ligand>
        <name>S-adenosyl-L-methionine</name>
        <dbReference type="ChEBI" id="CHEBI:59789"/>
    </ligand>
</feature>
<dbReference type="Gene3D" id="3.40.50.150">
    <property type="entry name" value="Vaccinia Virus protein VP39"/>
    <property type="match status" value="1"/>
</dbReference>
<comment type="caution">
    <text evidence="7">Lacks conserved residue(s) required for the propagation of feature annotation.</text>
</comment>
<feature type="binding site" evidence="7">
    <location>
        <begin position="289"/>
        <end position="292"/>
    </location>
    <ligand>
        <name>substrate</name>
    </ligand>
</feature>
<feature type="binding site" evidence="7">
    <location>
        <position position="145"/>
    </location>
    <ligand>
        <name>S-adenosyl-L-methionine</name>
        <dbReference type="ChEBI" id="CHEBI:59789"/>
    </ligand>
</feature>
<organism evidence="9">
    <name type="scientific">Gulosibacter sediminis</name>
    <dbReference type="NCBI Taxonomy" id="1729695"/>
    <lineage>
        <taxon>Bacteria</taxon>
        <taxon>Bacillati</taxon>
        <taxon>Actinomycetota</taxon>
        <taxon>Actinomycetes</taxon>
        <taxon>Micrococcales</taxon>
        <taxon>Microbacteriaceae</taxon>
        <taxon>Gulosibacter</taxon>
    </lineage>
</organism>
<keyword evidence="6 7" id="KW-0819">tRNA processing</keyword>
<evidence type="ECO:0000256" key="7">
    <source>
        <dbReference type="HAMAP-Rule" id="MF_01057"/>
    </source>
</evidence>
<dbReference type="SUPFAM" id="SSF53335">
    <property type="entry name" value="S-adenosyl-L-methionine-dependent methyltransferases"/>
    <property type="match status" value="1"/>
</dbReference>
<evidence type="ECO:0000256" key="3">
    <source>
        <dbReference type="ARBA" id="ARBA00022603"/>
    </source>
</evidence>
<dbReference type="Pfam" id="PF02390">
    <property type="entry name" value="Methyltransf_4"/>
    <property type="match status" value="2"/>
</dbReference>
<evidence type="ECO:0000313" key="9">
    <source>
        <dbReference type="EMBL" id="UQN14080.1"/>
    </source>
</evidence>
<dbReference type="PANTHER" id="PTHR23417">
    <property type="entry name" value="3-DEOXY-D-MANNO-OCTULOSONIC-ACID TRANSFERASE/TRNA GUANINE-N 7 - -METHYLTRANSFERASE"/>
    <property type="match status" value="1"/>
</dbReference>
<dbReference type="PROSITE" id="PS51625">
    <property type="entry name" value="SAM_MT_TRMB"/>
    <property type="match status" value="1"/>
</dbReference>
<reference evidence="9" key="1">
    <citation type="submission" date="2022-05" db="EMBL/GenBank/DDBJ databases">
        <title>Complete genome sequence of toluene-degrading Gulosibacter sediminis strain ACHW.36C.</title>
        <authorList>
            <person name="Wai A.C."/>
            <person name="Lai G.K."/>
            <person name="Griffin S.D."/>
            <person name="Leung F.C."/>
        </authorList>
    </citation>
    <scope>NUCLEOTIDE SEQUENCE [LARGE SCALE GENOMIC DNA]</scope>
    <source>
        <strain evidence="9">ACHW.36C</strain>
    </source>
</reference>
<feature type="binding site" evidence="7">
    <location>
        <position position="93"/>
    </location>
    <ligand>
        <name>S-adenosyl-L-methionine</name>
        <dbReference type="ChEBI" id="CHEBI:59789"/>
    </ligand>
</feature>
<evidence type="ECO:0000256" key="4">
    <source>
        <dbReference type="ARBA" id="ARBA00022679"/>
    </source>
</evidence>
<accession>A0ABY4MWI5</accession>
<comment type="function">
    <text evidence="2 7">Catalyzes the formation of N(7)-methylguanine at position 46 (m7G46) in tRNA.</text>
</comment>
<protein>
    <recommendedName>
        <fullName evidence="7">tRNA (guanine-N(7)-)-methyltransferase</fullName>
        <ecNumber evidence="7">2.1.1.33</ecNumber>
    </recommendedName>
    <alternativeName>
        <fullName evidence="7">tRNA (guanine(46)-N(7))-methyltransferase</fullName>
    </alternativeName>
    <alternativeName>
        <fullName evidence="7">tRNA(m7G46)-methyltransferase</fullName>
    </alternativeName>
</protein>
<evidence type="ECO:0000256" key="1">
    <source>
        <dbReference type="ARBA" id="ARBA00000142"/>
    </source>
</evidence>
<feature type="binding site" evidence="7">
    <location>
        <position position="204"/>
    </location>
    <ligand>
        <name>S-adenosyl-L-methionine</name>
        <dbReference type="ChEBI" id="CHEBI:59789"/>
    </ligand>
</feature>
<gene>
    <name evidence="7" type="primary">trmB</name>
    <name evidence="9" type="ORF">M3M28_08430</name>
</gene>
<keyword evidence="3 7" id="KW-0489">Methyltransferase</keyword>
<comment type="similarity">
    <text evidence="7">Belongs to the class I-like SAM-binding methyltransferase superfamily. TrmB family.</text>
</comment>
<feature type="binding site" evidence="7">
    <location>
        <position position="240"/>
    </location>
    <ligand>
        <name>substrate</name>
    </ligand>
</feature>
<evidence type="ECO:0000256" key="6">
    <source>
        <dbReference type="ARBA" id="ARBA00022694"/>
    </source>
</evidence>
<dbReference type="EMBL" id="CP097160">
    <property type="protein sequence ID" value="UQN14080.1"/>
    <property type="molecule type" value="Genomic_DNA"/>
</dbReference>